<dbReference type="SUPFAM" id="SSF53098">
    <property type="entry name" value="Ribonuclease H-like"/>
    <property type="match status" value="1"/>
</dbReference>
<dbReference type="Pfam" id="PF00075">
    <property type="entry name" value="RNase_H"/>
    <property type="match status" value="1"/>
</dbReference>
<comment type="function">
    <text evidence="9">Endonuclease that specifically degrades the RNA of RNA-DNA hybrids.</text>
</comment>
<evidence type="ECO:0000256" key="8">
    <source>
        <dbReference type="ARBA" id="ARBA00022842"/>
    </source>
</evidence>
<dbReference type="SUPFAM" id="SSF55658">
    <property type="entry name" value="L9 N-domain-like"/>
    <property type="match status" value="1"/>
</dbReference>
<sequence>MGKVSSQSFYAVARGRQIGIYNSWSECRSQTHGFTNARFKKFSSYEEANNFVKENSNKSSSGVQRVFKAGKKSKENTAGQINRVVSAEEGWYVDERDWNYDPDLGYTLNKEGWVKVFTDGACSNNGRRGAVAGIGAYFGPGSPKNISEPVSGDHQTNNSAEIQAISQAIQSVKNEGRTKVVIYTDSKFAINSVELWLEGWKQNGWKKSSGGDVINKADFIQLDDIRKGMSVKFIHVRGHQGIHGNEMADQLAREGAQ</sequence>
<evidence type="ECO:0000256" key="1">
    <source>
        <dbReference type="ARBA" id="ARBA00000077"/>
    </source>
</evidence>
<proteinExistence type="evidence at transcript level"/>
<dbReference type="AlphaFoldDB" id="C1BPL6"/>
<protein>
    <recommendedName>
        <fullName evidence="9">Ribonuclease H1</fullName>
        <shortName evidence="9">RNase H1</shortName>
        <ecNumber evidence="9">3.1.26.4</ecNumber>
    </recommendedName>
</protein>
<dbReference type="GO" id="GO:0004523">
    <property type="term" value="F:RNA-DNA hybrid ribonuclease activity"/>
    <property type="evidence" value="ECO:0007669"/>
    <property type="project" value="UniProtKB-UniRule"/>
</dbReference>
<dbReference type="FunFam" id="3.40.970.10:FF:000001">
    <property type="entry name" value="Ribonuclease H1"/>
    <property type="match status" value="1"/>
</dbReference>
<dbReference type="InterPro" id="IPR037056">
    <property type="entry name" value="RNase_H1_N_sf"/>
</dbReference>
<evidence type="ECO:0000256" key="4">
    <source>
        <dbReference type="ARBA" id="ARBA00022722"/>
    </source>
</evidence>
<keyword evidence="7 9" id="KW-0378">Hydrolase</keyword>
<feature type="domain" description="RNase H type-1" evidence="10">
    <location>
        <begin position="110"/>
        <end position="257"/>
    </location>
</feature>
<dbReference type="GO" id="GO:0003676">
    <property type="term" value="F:nucleic acid binding"/>
    <property type="evidence" value="ECO:0007669"/>
    <property type="project" value="UniProtKB-UniRule"/>
</dbReference>
<comment type="catalytic activity">
    <reaction evidence="1 9">
        <text>Endonucleolytic cleavage to 5'-phosphomonoester.</text>
        <dbReference type="EC" id="3.1.26.4"/>
    </reaction>
</comment>
<dbReference type="InterPro" id="IPR011320">
    <property type="entry name" value="RNase_H1_N"/>
</dbReference>
<keyword evidence="4 9" id="KW-0540">Nuclease</keyword>
<dbReference type="Gene3D" id="3.40.970.10">
    <property type="entry name" value="Ribonuclease H1, N-terminal domain"/>
    <property type="match status" value="1"/>
</dbReference>
<organism evidence="11">
    <name type="scientific">Caligus rogercresseyi</name>
    <name type="common">Sea louse</name>
    <dbReference type="NCBI Taxonomy" id="217165"/>
    <lineage>
        <taxon>Eukaryota</taxon>
        <taxon>Metazoa</taxon>
        <taxon>Ecdysozoa</taxon>
        <taxon>Arthropoda</taxon>
        <taxon>Crustacea</taxon>
        <taxon>Multicrustacea</taxon>
        <taxon>Hexanauplia</taxon>
        <taxon>Copepoda</taxon>
        <taxon>Siphonostomatoida</taxon>
        <taxon>Caligidae</taxon>
        <taxon>Caligus</taxon>
    </lineage>
</organism>
<dbReference type="PANTHER" id="PTHR10642">
    <property type="entry name" value="RIBONUCLEASE H1"/>
    <property type="match status" value="1"/>
</dbReference>
<dbReference type="InterPro" id="IPR050092">
    <property type="entry name" value="RNase_H"/>
</dbReference>
<dbReference type="PIRSF" id="PIRSF036852">
    <property type="entry name" value="Ribonuclease_H1_euk"/>
    <property type="match status" value="1"/>
</dbReference>
<dbReference type="GO" id="GO:0043137">
    <property type="term" value="P:DNA replication, removal of RNA primer"/>
    <property type="evidence" value="ECO:0007669"/>
    <property type="project" value="TreeGrafter"/>
</dbReference>
<accession>C1BPL6</accession>
<evidence type="ECO:0000256" key="3">
    <source>
        <dbReference type="ARBA" id="ARBA00005300"/>
    </source>
</evidence>
<comment type="cofactor">
    <cofactor evidence="2 9">
        <name>Mg(2+)</name>
        <dbReference type="ChEBI" id="CHEBI:18420"/>
    </cofactor>
</comment>
<evidence type="ECO:0000256" key="9">
    <source>
        <dbReference type="PIRNR" id="PIRNR036852"/>
    </source>
</evidence>
<dbReference type="CDD" id="cd09280">
    <property type="entry name" value="RNase_HI_eukaryote_like"/>
    <property type="match status" value="1"/>
</dbReference>
<name>C1BPL6_CALRO</name>
<keyword evidence="8 9" id="KW-0460">Magnesium</keyword>
<dbReference type="EMBL" id="BT076545">
    <property type="protein sequence ID" value="ACO10969.1"/>
    <property type="molecule type" value="mRNA"/>
</dbReference>
<dbReference type="InterPro" id="IPR012337">
    <property type="entry name" value="RNaseH-like_sf"/>
</dbReference>
<dbReference type="GO" id="GO:0000287">
    <property type="term" value="F:magnesium ion binding"/>
    <property type="evidence" value="ECO:0007669"/>
    <property type="project" value="UniProtKB-UniRule"/>
</dbReference>
<dbReference type="Gene3D" id="3.30.420.10">
    <property type="entry name" value="Ribonuclease H-like superfamily/Ribonuclease H"/>
    <property type="match status" value="1"/>
</dbReference>
<keyword evidence="5 9" id="KW-0479">Metal-binding</keyword>
<dbReference type="InterPro" id="IPR036397">
    <property type="entry name" value="RNaseH_sf"/>
</dbReference>
<evidence type="ECO:0000256" key="7">
    <source>
        <dbReference type="ARBA" id="ARBA00022801"/>
    </source>
</evidence>
<reference evidence="11" key="1">
    <citation type="submission" date="2009-03" db="EMBL/GenBank/DDBJ databases">
        <title>Caligus rogercresseyi ESTs and full-length cDNAs.</title>
        <authorList>
            <person name="Yasuike M."/>
            <person name="von Schalburg K."/>
            <person name="Cooper G."/>
            <person name="Leong J."/>
            <person name="Jones S.R.M."/>
            <person name="Koop B.F."/>
        </authorList>
    </citation>
    <scope>NUCLEOTIDE SEQUENCE</scope>
    <source>
        <tissue evidence="11">Whole tissue</tissue>
    </source>
</reference>
<dbReference type="InterPro" id="IPR017067">
    <property type="entry name" value="RNase_H1_euk"/>
</dbReference>
<dbReference type="PROSITE" id="PS50879">
    <property type="entry name" value="RNASE_H_1"/>
    <property type="match status" value="1"/>
</dbReference>
<evidence type="ECO:0000256" key="2">
    <source>
        <dbReference type="ARBA" id="ARBA00001946"/>
    </source>
</evidence>
<keyword evidence="6 9" id="KW-0255">Endonuclease</keyword>
<evidence type="ECO:0000259" key="10">
    <source>
        <dbReference type="PROSITE" id="PS50879"/>
    </source>
</evidence>
<evidence type="ECO:0000256" key="5">
    <source>
        <dbReference type="ARBA" id="ARBA00022723"/>
    </source>
</evidence>
<dbReference type="InterPro" id="IPR002156">
    <property type="entry name" value="RNaseH_domain"/>
</dbReference>
<dbReference type="EC" id="3.1.26.4" evidence="9"/>
<dbReference type="Pfam" id="PF01693">
    <property type="entry name" value="Cauli_VI"/>
    <property type="match status" value="1"/>
</dbReference>
<evidence type="ECO:0000313" key="11">
    <source>
        <dbReference type="EMBL" id="ACO10969.1"/>
    </source>
</evidence>
<dbReference type="PANTHER" id="PTHR10642:SF26">
    <property type="entry name" value="RIBONUCLEASE H1"/>
    <property type="match status" value="1"/>
</dbReference>
<evidence type="ECO:0000256" key="6">
    <source>
        <dbReference type="ARBA" id="ARBA00022759"/>
    </source>
</evidence>
<gene>
    <name evidence="11" type="primary">RNH1</name>
</gene>
<comment type="similarity">
    <text evidence="3 9">Belongs to the RNase H family.</text>
</comment>
<dbReference type="FunFam" id="3.30.420.10:FF:000115">
    <property type="entry name" value="Ribonuclease H"/>
    <property type="match status" value="1"/>
</dbReference>
<dbReference type="InterPro" id="IPR009027">
    <property type="entry name" value="Ribosomal_bL9/RNase_H1_N"/>
</dbReference>